<dbReference type="EMBL" id="JAEINH010000011">
    <property type="protein sequence ID" value="MBI9115856.1"/>
    <property type="molecule type" value="Genomic_DNA"/>
</dbReference>
<feature type="transmembrane region" description="Helical" evidence="2">
    <location>
        <begin position="254"/>
        <end position="274"/>
    </location>
</feature>
<sequence>MTSGVDSQQPRPAGPDLPTQNPTQNPTPNPTPNPTDLSALAPPSGPPVADGLASLAPPTGAPVALDTSPQEGVPAAPTLVRGPDGLVARPSYRQLVPLFRRIGIAVVGFGVIMVIREGLDGILIALVGGLIGLVALHLVWLPVLWRTRVVIGTDTVSSRSVFRTRRFARSDVGRVGMAPFGARGDRSSFLVLVVQDRSDRNVLRIGGFFWPLAVLEAVGMQLATGIEVSPEPVRAKALERAFPGSTRWFERHPFLSVLAGVGVIVLVGVVIGSLA</sequence>
<feature type="transmembrane region" description="Helical" evidence="2">
    <location>
        <begin position="121"/>
        <end position="141"/>
    </location>
</feature>
<reference evidence="3" key="1">
    <citation type="submission" date="2020-12" db="EMBL/GenBank/DDBJ databases">
        <title>Sanguibacter suaedae sp. nov., isolated from Suaeda aralocaspica.</title>
        <authorList>
            <person name="Ma Q."/>
        </authorList>
    </citation>
    <scope>NUCLEOTIDE SEQUENCE</scope>
    <source>
        <strain evidence="3">YZGR15</strain>
    </source>
</reference>
<feature type="compositionally biased region" description="Polar residues" evidence="1">
    <location>
        <begin position="1"/>
        <end position="10"/>
    </location>
</feature>
<accession>A0A934MBZ7</accession>
<gene>
    <name evidence="3" type="ORF">JAV76_12615</name>
</gene>
<keyword evidence="2" id="KW-0472">Membrane</keyword>
<dbReference type="RefSeq" id="WP_198734424.1">
    <property type="nucleotide sequence ID" value="NZ_JAEINH010000011.1"/>
</dbReference>
<feature type="region of interest" description="Disordered" evidence="1">
    <location>
        <begin position="1"/>
        <end position="77"/>
    </location>
</feature>
<evidence type="ECO:0000313" key="4">
    <source>
        <dbReference type="Proteomes" id="UP000602087"/>
    </source>
</evidence>
<comment type="caution">
    <text evidence="3">The sequence shown here is derived from an EMBL/GenBank/DDBJ whole genome shotgun (WGS) entry which is preliminary data.</text>
</comment>
<dbReference type="Proteomes" id="UP000602087">
    <property type="component" value="Unassembled WGS sequence"/>
</dbReference>
<protein>
    <recommendedName>
        <fullName evidence="5">PH domain-containing protein</fullName>
    </recommendedName>
</protein>
<feature type="transmembrane region" description="Helical" evidence="2">
    <location>
        <begin position="98"/>
        <end position="115"/>
    </location>
</feature>
<keyword evidence="2" id="KW-1133">Transmembrane helix</keyword>
<evidence type="ECO:0008006" key="5">
    <source>
        <dbReference type="Google" id="ProtNLM"/>
    </source>
</evidence>
<organism evidence="3 4">
    <name type="scientific">Sanguibacter suaedae</name>
    <dbReference type="NCBI Taxonomy" id="2795737"/>
    <lineage>
        <taxon>Bacteria</taxon>
        <taxon>Bacillati</taxon>
        <taxon>Actinomycetota</taxon>
        <taxon>Actinomycetes</taxon>
        <taxon>Micrococcales</taxon>
        <taxon>Sanguibacteraceae</taxon>
        <taxon>Sanguibacter</taxon>
    </lineage>
</organism>
<dbReference type="AlphaFoldDB" id="A0A934MBZ7"/>
<evidence type="ECO:0000313" key="3">
    <source>
        <dbReference type="EMBL" id="MBI9115856.1"/>
    </source>
</evidence>
<keyword evidence="4" id="KW-1185">Reference proteome</keyword>
<keyword evidence="2" id="KW-0812">Transmembrane</keyword>
<proteinExistence type="predicted"/>
<evidence type="ECO:0000256" key="2">
    <source>
        <dbReference type="SAM" id="Phobius"/>
    </source>
</evidence>
<evidence type="ECO:0000256" key="1">
    <source>
        <dbReference type="SAM" id="MobiDB-lite"/>
    </source>
</evidence>
<name>A0A934MBZ7_9MICO</name>